<dbReference type="GO" id="GO:0016020">
    <property type="term" value="C:membrane"/>
    <property type="evidence" value="ECO:0007669"/>
    <property type="project" value="TreeGrafter"/>
</dbReference>
<dbReference type="AlphaFoldDB" id="A0A158KVL6"/>
<feature type="domain" description="AB hydrolase-1" evidence="2">
    <location>
        <begin position="25"/>
        <end position="253"/>
    </location>
</feature>
<evidence type="ECO:0000259" key="2">
    <source>
        <dbReference type="Pfam" id="PF12697"/>
    </source>
</evidence>
<gene>
    <name evidence="3" type="ORF">AWB74_06949</name>
</gene>
<dbReference type="InterPro" id="IPR000073">
    <property type="entry name" value="AB_hydrolase_1"/>
</dbReference>
<dbReference type="Proteomes" id="UP000055019">
    <property type="component" value="Unassembled WGS sequence"/>
</dbReference>
<comment type="caution">
    <text evidence="3">The sequence shown here is derived from an EMBL/GenBank/DDBJ whole genome shotgun (WGS) entry which is preliminary data.</text>
</comment>
<dbReference type="GO" id="GO:0016787">
    <property type="term" value="F:hydrolase activity"/>
    <property type="evidence" value="ECO:0007669"/>
    <property type="project" value="UniProtKB-KW"/>
</dbReference>
<dbReference type="RefSeq" id="WP_061151144.1">
    <property type="nucleotide sequence ID" value="NZ_FCOM02000052.1"/>
</dbReference>
<organism evidence="3 4">
    <name type="scientific">Caballeronia arvi</name>
    <dbReference type="NCBI Taxonomy" id="1777135"/>
    <lineage>
        <taxon>Bacteria</taxon>
        <taxon>Pseudomonadati</taxon>
        <taxon>Pseudomonadota</taxon>
        <taxon>Betaproteobacteria</taxon>
        <taxon>Burkholderiales</taxon>
        <taxon>Burkholderiaceae</taxon>
        <taxon>Caballeronia</taxon>
    </lineage>
</organism>
<sequence>MTPRTLLLSSKRAARYLEQGTGEPLVLIHGVGMQAHAWYPQIEALSAGFRVIAVDMPGHGNSDALDANAGLRQFVQWAIEFIEALDAGPVNLAGHSMGSLIAAGVAVTRPDLVRRVAVLNGVYRRTPEARQAVLQRAAELSAGAIDVETPLRRWFDDEEAQRAAAQKVESWLRSVDPQGYATAYTAFATGDETYADGWRTIACPALVLTGSDDPNSTPTMAAQMADAAQNGNAVVIDRERHMVNLTAPEKVNSALRAWLQVEPHESAMKHSNGIVRPLHS</sequence>
<dbReference type="PANTHER" id="PTHR43798:SF31">
    <property type="entry name" value="AB HYDROLASE SUPERFAMILY PROTEIN YCLE"/>
    <property type="match status" value="1"/>
</dbReference>
<proteinExistence type="predicted"/>
<keyword evidence="4" id="KW-1185">Reference proteome</keyword>
<evidence type="ECO:0000313" key="3">
    <source>
        <dbReference type="EMBL" id="SAL84461.1"/>
    </source>
</evidence>
<dbReference type="InterPro" id="IPR050266">
    <property type="entry name" value="AB_hydrolase_sf"/>
</dbReference>
<dbReference type="Pfam" id="PF12697">
    <property type="entry name" value="Abhydrolase_6"/>
    <property type="match status" value="1"/>
</dbReference>
<protein>
    <submittedName>
        <fullName evidence="3">Alpha/beta hydrolase</fullName>
    </submittedName>
</protein>
<dbReference type="EMBL" id="FCOM02000052">
    <property type="protein sequence ID" value="SAL84461.1"/>
    <property type="molecule type" value="Genomic_DNA"/>
</dbReference>
<accession>A0A158KVL6</accession>
<dbReference type="Gene3D" id="3.40.50.1820">
    <property type="entry name" value="alpha/beta hydrolase"/>
    <property type="match status" value="1"/>
</dbReference>
<evidence type="ECO:0000256" key="1">
    <source>
        <dbReference type="ARBA" id="ARBA00022801"/>
    </source>
</evidence>
<name>A0A158KVL6_9BURK</name>
<reference evidence="3" key="1">
    <citation type="submission" date="2016-01" db="EMBL/GenBank/DDBJ databases">
        <authorList>
            <person name="Peeters C."/>
        </authorList>
    </citation>
    <scope>NUCLEOTIDE SEQUENCE [LARGE SCALE GENOMIC DNA]</scope>
    <source>
        <strain evidence="3">LMG 29317</strain>
    </source>
</reference>
<dbReference type="InterPro" id="IPR029058">
    <property type="entry name" value="AB_hydrolase_fold"/>
</dbReference>
<dbReference type="SUPFAM" id="SSF53474">
    <property type="entry name" value="alpha/beta-Hydrolases"/>
    <property type="match status" value="1"/>
</dbReference>
<evidence type="ECO:0000313" key="4">
    <source>
        <dbReference type="Proteomes" id="UP000055019"/>
    </source>
</evidence>
<dbReference type="PANTHER" id="PTHR43798">
    <property type="entry name" value="MONOACYLGLYCEROL LIPASE"/>
    <property type="match status" value="1"/>
</dbReference>
<dbReference type="PRINTS" id="PR00111">
    <property type="entry name" value="ABHYDROLASE"/>
</dbReference>
<dbReference type="OrthoDB" id="9785847at2"/>
<keyword evidence="1 3" id="KW-0378">Hydrolase</keyword>